<gene>
    <name evidence="3" type="ORF">JOC47_001669</name>
</gene>
<sequence length="265" mass="28704">MDIVVCVKQVPDTNEVKIDPEEGTLIREGVPSIINPEDKNGIEEALKLKEEFGGTVTVLSMGPPQAEKALKEALAMGADEAILLSDKAFAGSDTLATSYILSCAIEQLDDFDMIFCGRQAIDGDTAQVGSQIAENLGIPQVTYVEDVKVEDNTVEVKRRLEDGYSVLETSLPVLLTVLGEVNEPRYPSIKGIVDAHSGETEVKKWGANKLGDVDQSKFGLSGSPTQVHDTFVPTHEKKAEILSGTPEEKAHKLIDKLKEEKVVSK</sequence>
<protein>
    <recommendedName>
        <fullName evidence="1">Electron transfer flavoprotein small subunit</fullName>
    </recommendedName>
</protein>
<dbReference type="RefSeq" id="WP_204701593.1">
    <property type="nucleotide sequence ID" value="NZ_JAFBDQ010000007.1"/>
</dbReference>
<evidence type="ECO:0000313" key="3">
    <source>
        <dbReference type="EMBL" id="MBM7556818.1"/>
    </source>
</evidence>
<reference evidence="3" key="1">
    <citation type="submission" date="2021-01" db="EMBL/GenBank/DDBJ databases">
        <title>Genomic Encyclopedia of Type Strains, Phase IV (KMG-IV): sequencing the most valuable type-strain genomes for metagenomic binning, comparative biology and taxonomic classification.</title>
        <authorList>
            <person name="Goeker M."/>
        </authorList>
    </citation>
    <scope>NUCLEOTIDE SEQUENCE</scope>
    <source>
        <strain evidence="3">DSM 23230</strain>
    </source>
</reference>
<dbReference type="PANTHER" id="PTHR21294:SF17">
    <property type="entry name" value="PROTEIN FIXA"/>
    <property type="match status" value="1"/>
</dbReference>
<evidence type="ECO:0000313" key="4">
    <source>
        <dbReference type="Proteomes" id="UP000774000"/>
    </source>
</evidence>
<dbReference type="SUPFAM" id="SSF52402">
    <property type="entry name" value="Adenine nucleotide alpha hydrolases-like"/>
    <property type="match status" value="1"/>
</dbReference>
<dbReference type="PIRSF" id="PIRSF000090">
    <property type="entry name" value="Beta-ETF"/>
    <property type="match status" value="1"/>
</dbReference>
<keyword evidence="4" id="KW-1185">Reference proteome</keyword>
<dbReference type="Proteomes" id="UP000774000">
    <property type="component" value="Unassembled WGS sequence"/>
</dbReference>
<accession>A0A938XSR3</accession>
<dbReference type="SMART" id="SM00893">
    <property type="entry name" value="ETF"/>
    <property type="match status" value="1"/>
</dbReference>
<name>A0A938XSR3_9FIRM</name>
<organism evidence="3 4">
    <name type="scientific">Halanaerobacter jeridensis</name>
    <dbReference type="NCBI Taxonomy" id="706427"/>
    <lineage>
        <taxon>Bacteria</taxon>
        <taxon>Bacillati</taxon>
        <taxon>Bacillota</taxon>
        <taxon>Clostridia</taxon>
        <taxon>Halanaerobiales</taxon>
        <taxon>Halobacteroidaceae</taxon>
        <taxon>Halanaerobacter</taxon>
    </lineage>
</organism>
<dbReference type="EMBL" id="JAFBDQ010000007">
    <property type="protein sequence ID" value="MBM7556818.1"/>
    <property type="molecule type" value="Genomic_DNA"/>
</dbReference>
<dbReference type="InterPro" id="IPR014729">
    <property type="entry name" value="Rossmann-like_a/b/a_fold"/>
</dbReference>
<dbReference type="PANTHER" id="PTHR21294">
    <property type="entry name" value="ELECTRON TRANSFER FLAVOPROTEIN BETA-SUBUNIT"/>
    <property type="match status" value="1"/>
</dbReference>
<comment type="caution">
    <text evidence="3">The sequence shown here is derived from an EMBL/GenBank/DDBJ whole genome shotgun (WGS) entry which is preliminary data.</text>
</comment>
<dbReference type="Gene3D" id="3.40.50.620">
    <property type="entry name" value="HUPs"/>
    <property type="match status" value="1"/>
</dbReference>
<dbReference type="InterPro" id="IPR014730">
    <property type="entry name" value="ETF_a/b_N"/>
</dbReference>
<evidence type="ECO:0000259" key="2">
    <source>
        <dbReference type="SMART" id="SM00893"/>
    </source>
</evidence>
<dbReference type="InterPro" id="IPR012255">
    <property type="entry name" value="ETF_b"/>
</dbReference>
<dbReference type="GO" id="GO:0009055">
    <property type="term" value="F:electron transfer activity"/>
    <property type="evidence" value="ECO:0007669"/>
    <property type="project" value="InterPro"/>
</dbReference>
<dbReference type="InterPro" id="IPR033948">
    <property type="entry name" value="ETF_beta_N"/>
</dbReference>
<proteinExistence type="predicted"/>
<evidence type="ECO:0000256" key="1">
    <source>
        <dbReference type="ARBA" id="ARBA00042002"/>
    </source>
</evidence>
<dbReference type="Pfam" id="PF01012">
    <property type="entry name" value="ETF"/>
    <property type="match status" value="1"/>
</dbReference>
<dbReference type="CDD" id="cd01714">
    <property type="entry name" value="ETF_beta"/>
    <property type="match status" value="1"/>
</dbReference>
<dbReference type="AlphaFoldDB" id="A0A938XSR3"/>
<feature type="domain" description="Electron transfer flavoprotein alpha/beta-subunit N-terminal" evidence="2">
    <location>
        <begin position="22"/>
        <end position="213"/>
    </location>
</feature>